<organism evidence="15 16">
    <name type="scientific">Chlamydomonas eustigma</name>
    <dbReference type="NCBI Taxonomy" id="1157962"/>
    <lineage>
        <taxon>Eukaryota</taxon>
        <taxon>Viridiplantae</taxon>
        <taxon>Chlorophyta</taxon>
        <taxon>core chlorophytes</taxon>
        <taxon>Chlorophyceae</taxon>
        <taxon>CS clade</taxon>
        <taxon>Chlamydomonadales</taxon>
        <taxon>Chlamydomonadaceae</taxon>
        <taxon>Chlamydomonas</taxon>
    </lineage>
</organism>
<keyword evidence="4" id="KW-0418">Kinase</keyword>
<reference evidence="15 16" key="1">
    <citation type="submission" date="2017-08" db="EMBL/GenBank/DDBJ databases">
        <title>Acidophilic green algal genome provides insights into adaptation to an acidic environment.</title>
        <authorList>
            <person name="Hirooka S."/>
            <person name="Hirose Y."/>
            <person name="Kanesaki Y."/>
            <person name="Higuchi S."/>
            <person name="Fujiwara T."/>
            <person name="Onuma R."/>
            <person name="Era A."/>
            <person name="Ohbayashi R."/>
            <person name="Uzuka A."/>
            <person name="Nozaki H."/>
            <person name="Yoshikawa H."/>
            <person name="Miyagishima S.Y."/>
        </authorList>
    </citation>
    <scope>NUCLEOTIDE SEQUENCE [LARGE SCALE GENOMIC DNA]</scope>
    <source>
        <strain evidence="15 16">NIES-2499</strain>
    </source>
</reference>
<dbReference type="Proteomes" id="UP000232323">
    <property type="component" value="Unassembled WGS sequence"/>
</dbReference>
<dbReference type="Gene3D" id="1.10.510.10">
    <property type="entry name" value="Transferase(Phosphotransferase) domain 1"/>
    <property type="match status" value="1"/>
</dbReference>
<accession>A0A250WSR1</accession>
<dbReference type="STRING" id="1157962.A0A250WSR1"/>
<dbReference type="EC" id="2.7.12.2" evidence="7"/>
<dbReference type="SUPFAM" id="SSF56112">
    <property type="entry name" value="Protein kinase-like (PK-like)"/>
    <property type="match status" value="1"/>
</dbReference>
<sequence length="484" mass="53687">MPPKFSLAINVGEDPAPPQSSEGGQRVLREMDSLRMDNDGITVLTSSYNPYMFNAEGMSKGNSDTGQHYKISEKDITIVKRLGAGASSVVFKGFLFRENRFVAVKKINVFERDMRHQMMNDVKALCDARSVPQLVSFCGAYHVPDGGQIAIVLEYVDGGSLADVLKKVVKIPENVLSKMTAKITKGLMLLHKRHMVHRDIKPANILINLEGEPKITDFGISAFMNGTLAVCNTFLGTVTYMSPERLENMQYSFPADIWSLGLSLVEAATGRYPYDVNVGAFELMIQVMNEDVPLINASDFSPEFRDFVRLCLQKDPLKRPSAEQLLEHPFIRKYENDPVSVKEFMQCCFDPQDKLDEIAVVFAWNFYAILSAGAERLKDLAPLYADGSVFTYDGERAVGCDAIIAKLRGVAQLHAGFKIAHEVQQVDCQALGVDGSALVHVQGHLKLGMSGPGNKPTPFTEIFVLSQISPGEYYVASQMFRLFK</sequence>
<dbReference type="GO" id="GO:0005524">
    <property type="term" value="F:ATP binding"/>
    <property type="evidence" value="ECO:0007669"/>
    <property type="project" value="UniProtKB-UniRule"/>
</dbReference>
<evidence type="ECO:0000256" key="7">
    <source>
        <dbReference type="ARBA" id="ARBA00038999"/>
    </source>
</evidence>
<evidence type="ECO:0000256" key="5">
    <source>
        <dbReference type="ARBA" id="ARBA00022840"/>
    </source>
</evidence>
<comment type="catalytic activity">
    <reaction evidence="9">
        <text>L-threonyl-[protein] + ATP = O-phospho-L-threonyl-[protein] + ADP + H(+)</text>
        <dbReference type="Rhea" id="RHEA:46608"/>
        <dbReference type="Rhea" id="RHEA-COMP:11060"/>
        <dbReference type="Rhea" id="RHEA-COMP:11605"/>
        <dbReference type="ChEBI" id="CHEBI:15378"/>
        <dbReference type="ChEBI" id="CHEBI:30013"/>
        <dbReference type="ChEBI" id="CHEBI:30616"/>
        <dbReference type="ChEBI" id="CHEBI:61977"/>
        <dbReference type="ChEBI" id="CHEBI:456216"/>
        <dbReference type="EC" id="2.7.12.2"/>
    </reaction>
</comment>
<evidence type="ECO:0000313" key="15">
    <source>
        <dbReference type="EMBL" id="GAX73570.1"/>
    </source>
</evidence>
<dbReference type="PROSITE" id="PS00108">
    <property type="entry name" value="PROTEIN_KINASE_ST"/>
    <property type="match status" value="1"/>
</dbReference>
<dbReference type="SUPFAM" id="SSF54427">
    <property type="entry name" value="NTF2-like"/>
    <property type="match status" value="1"/>
</dbReference>
<dbReference type="FunFam" id="1.10.510.10:FF:000432">
    <property type="entry name" value="mitogen-activated protein kinase kinase 3"/>
    <property type="match status" value="1"/>
</dbReference>
<proteinExistence type="inferred from homology"/>
<comment type="catalytic activity">
    <reaction evidence="10">
        <text>L-tyrosyl-[protein] + ATP = O-phospho-L-tyrosyl-[protein] + ADP + H(+)</text>
        <dbReference type="Rhea" id="RHEA:10596"/>
        <dbReference type="Rhea" id="RHEA-COMP:10136"/>
        <dbReference type="Rhea" id="RHEA-COMP:20101"/>
        <dbReference type="ChEBI" id="CHEBI:15378"/>
        <dbReference type="ChEBI" id="CHEBI:30616"/>
        <dbReference type="ChEBI" id="CHEBI:46858"/>
        <dbReference type="ChEBI" id="CHEBI:61978"/>
        <dbReference type="ChEBI" id="CHEBI:456216"/>
        <dbReference type="EC" id="2.7.12.2"/>
    </reaction>
</comment>
<keyword evidence="2" id="KW-0808">Transferase</keyword>
<dbReference type="Pfam" id="PF00069">
    <property type="entry name" value="Pkinase"/>
    <property type="match status" value="1"/>
</dbReference>
<dbReference type="InterPro" id="IPR011009">
    <property type="entry name" value="Kinase-like_dom_sf"/>
</dbReference>
<dbReference type="InterPro" id="IPR002075">
    <property type="entry name" value="NTF2_dom"/>
</dbReference>
<keyword evidence="5 11" id="KW-0067">ATP-binding</keyword>
<comment type="caution">
    <text evidence="15">The sequence shown here is derived from an EMBL/GenBank/DDBJ whole genome shotgun (WGS) entry which is preliminary data.</text>
</comment>
<evidence type="ECO:0000313" key="16">
    <source>
        <dbReference type="Proteomes" id="UP000232323"/>
    </source>
</evidence>
<dbReference type="SMART" id="SM00220">
    <property type="entry name" value="S_TKc"/>
    <property type="match status" value="1"/>
</dbReference>
<dbReference type="EMBL" id="BEGY01000004">
    <property type="protein sequence ID" value="GAX73570.1"/>
    <property type="molecule type" value="Genomic_DNA"/>
</dbReference>
<evidence type="ECO:0000256" key="9">
    <source>
        <dbReference type="ARBA" id="ARBA00049299"/>
    </source>
</evidence>
<dbReference type="Gene3D" id="3.30.200.20">
    <property type="entry name" value="Phosphorylase Kinase, domain 1"/>
    <property type="match status" value="1"/>
</dbReference>
<keyword evidence="1 12" id="KW-0723">Serine/threonine-protein kinase</keyword>
<dbReference type="Pfam" id="PF02136">
    <property type="entry name" value="NTF2"/>
    <property type="match status" value="1"/>
</dbReference>
<dbReference type="InterPro" id="IPR017441">
    <property type="entry name" value="Protein_kinase_ATP_BS"/>
</dbReference>
<dbReference type="AlphaFoldDB" id="A0A250WSR1"/>
<evidence type="ECO:0000256" key="4">
    <source>
        <dbReference type="ARBA" id="ARBA00022777"/>
    </source>
</evidence>
<evidence type="ECO:0000256" key="12">
    <source>
        <dbReference type="RuleBase" id="RU000304"/>
    </source>
</evidence>
<evidence type="ECO:0000256" key="3">
    <source>
        <dbReference type="ARBA" id="ARBA00022741"/>
    </source>
</evidence>
<dbReference type="InterPro" id="IPR018222">
    <property type="entry name" value="Nuclear_transport_factor_2_euk"/>
</dbReference>
<dbReference type="PROSITE" id="PS50177">
    <property type="entry name" value="NTF2_DOMAIN"/>
    <property type="match status" value="1"/>
</dbReference>
<dbReference type="Gene3D" id="3.10.450.50">
    <property type="match status" value="1"/>
</dbReference>
<keyword evidence="16" id="KW-1185">Reference proteome</keyword>
<dbReference type="PANTHER" id="PTHR48013:SF9">
    <property type="entry name" value="DUAL SPECIFICITY MITOGEN-ACTIVATED PROTEIN KINASE KINASE 5"/>
    <property type="match status" value="1"/>
</dbReference>
<evidence type="ECO:0000259" key="14">
    <source>
        <dbReference type="PROSITE" id="PS50177"/>
    </source>
</evidence>
<comment type="catalytic activity">
    <reaction evidence="8">
        <text>L-seryl-[protein] + ATP = O-phospho-L-seryl-[protein] + ADP + H(+)</text>
        <dbReference type="Rhea" id="RHEA:17989"/>
        <dbReference type="Rhea" id="RHEA-COMP:9863"/>
        <dbReference type="Rhea" id="RHEA-COMP:11604"/>
        <dbReference type="ChEBI" id="CHEBI:15378"/>
        <dbReference type="ChEBI" id="CHEBI:29999"/>
        <dbReference type="ChEBI" id="CHEBI:30616"/>
        <dbReference type="ChEBI" id="CHEBI:83421"/>
        <dbReference type="ChEBI" id="CHEBI:456216"/>
        <dbReference type="EC" id="2.7.12.2"/>
    </reaction>
</comment>
<feature type="binding site" evidence="11">
    <location>
        <position position="106"/>
    </location>
    <ligand>
        <name>ATP</name>
        <dbReference type="ChEBI" id="CHEBI:30616"/>
    </ligand>
</feature>
<evidence type="ECO:0000259" key="13">
    <source>
        <dbReference type="PROSITE" id="PS50011"/>
    </source>
</evidence>
<dbReference type="PANTHER" id="PTHR48013">
    <property type="entry name" value="DUAL SPECIFICITY MITOGEN-ACTIVATED PROTEIN KINASE KINASE 5-RELATED"/>
    <property type="match status" value="1"/>
</dbReference>
<evidence type="ECO:0000256" key="8">
    <source>
        <dbReference type="ARBA" id="ARBA00049014"/>
    </source>
</evidence>
<protein>
    <recommendedName>
        <fullName evidence="7">mitogen-activated protein kinase kinase</fullName>
        <ecNumber evidence="7">2.7.12.2</ecNumber>
    </recommendedName>
</protein>
<dbReference type="InterPro" id="IPR008271">
    <property type="entry name" value="Ser/Thr_kinase_AS"/>
</dbReference>
<name>A0A250WSR1_9CHLO</name>
<dbReference type="GO" id="GO:0004708">
    <property type="term" value="F:MAP kinase kinase activity"/>
    <property type="evidence" value="ECO:0007669"/>
    <property type="project" value="UniProtKB-EC"/>
</dbReference>
<keyword evidence="3 11" id="KW-0547">Nucleotide-binding</keyword>
<dbReference type="GO" id="GO:0004674">
    <property type="term" value="F:protein serine/threonine kinase activity"/>
    <property type="evidence" value="ECO:0007669"/>
    <property type="project" value="UniProtKB-KW"/>
</dbReference>
<dbReference type="PROSITE" id="PS00107">
    <property type="entry name" value="PROTEIN_KINASE_ATP"/>
    <property type="match status" value="1"/>
</dbReference>
<evidence type="ECO:0000256" key="6">
    <source>
        <dbReference type="ARBA" id="ARBA00038035"/>
    </source>
</evidence>
<evidence type="ECO:0000256" key="2">
    <source>
        <dbReference type="ARBA" id="ARBA00022679"/>
    </source>
</evidence>
<gene>
    <name evidence="15" type="ORF">CEUSTIGMA_g1021.t1</name>
</gene>
<dbReference type="OrthoDB" id="10252354at2759"/>
<dbReference type="InterPro" id="IPR032710">
    <property type="entry name" value="NTF2-like_dom_sf"/>
</dbReference>
<dbReference type="PROSITE" id="PS50011">
    <property type="entry name" value="PROTEIN_KINASE_DOM"/>
    <property type="match status" value="1"/>
</dbReference>
<feature type="domain" description="Protein kinase" evidence="13">
    <location>
        <begin position="76"/>
        <end position="331"/>
    </location>
</feature>
<comment type="similarity">
    <text evidence="6">Belongs to the protein kinase superfamily. STE Ser/Thr protein kinase family. MAP kinase kinase subfamily.</text>
</comment>
<evidence type="ECO:0000256" key="10">
    <source>
        <dbReference type="ARBA" id="ARBA00051693"/>
    </source>
</evidence>
<evidence type="ECO:0000256" key="1">
    <source>
        <dbReference type="ARBA" id="ARBA00022527"/>
    </source>
</evidence>
<feature type="domain" description="NTF2" evidence="14">
    <location>
        <begin position="358"/>
        <end position="482"/>
    </location>
</feature>
<evidence type="ECO:0000256" key="11">
    <source>
        <dbReference type="PROSITE-ProRule" id="PRU10141"/>
    </source>
</evidence>
<dbReference type="InterPro" id="IPR000719">
    <property type="entry name" value="Prot_kinase_dom"/>
</dbReference>
<dbReference type="CDD" id="cd06623">
    <property type="entry name" value="PKc_MAPKK_plant_like"/>
    <property type="match status" value="1"/>
</dbReference>